<dbReference type="CDD" id="cd02142">
    <property type="entry name" value="McbC_SagB-like_oxidoreductase"/>
    <property type="match status" value="2"/>
</dbReference>
<accession>A0ABU9HAJ6</accession>
<dbReference type="EMBL" id="JBAKBA010000011">
    <property type="protein sequence ID" value="MEL0658828.1"/>
    <property type="molecule type" value="Genomic_DNA"/>
</dbReference>
<organism evidence="2 3">
    <name type="scientific">Psychromonas arctica</name>
    <dbReference type="NCBI Taxonomy" id="168275"/>
    <lineage>
        <taxon>Bacteria</taxon>
        <taxon>Pseudomonadati</taxon>
        <taxon>Pseudomonadota</taxon>
        <taxon>Gammaproteobacteria</taxon>
        <taxon>Alteromonadales</taxon>
        <taxon>Psychromonadaceae</taxon>
        <taxon>Psychromonas</taxon>
    </lineage>
</organism>
<dbReference type="Proteomes" id="UP001366060">
    <property type="component" value="Unassembled WGS sequence"/>
</dbReference>
<protein>
    <submittedName>
        <fullName evidence="2">SagB/ThcOx family dehydrogenase</fullName>
    </submittedName>
</protein>
<keyword evidence="3" id="KW-1185">Reference proteome</keyword>
<dbReference type="InterPro" id="IPR029479">
    <property type="entry name" value="Nitroreductase"/>
</dbReference>
<dbReference type="InterPro" id="IPR000415">
    <property type="entry name" value="Nitroreductase-like"/>
</dbReference>
<evidence type="ECO:0000313" key="3">
    <source>
        <dbReference type="Proteomes" id="UP001366060"/>
    </source>
</evidence>
<dbReference type="RefSeq" id="WP_341627455.1">
    <property type="nucleotide sequence ID" value="NZ_JBAKBA010000011.1"/>
</dbReference>
<dbReference type="PANTHER" id="PTHR42741:SF3">
    <property type="entry name" value="NITROREDUCTASE FAMILY PROTEIN"/>
    <property type="match status" value="1"/>
</dbReference>
<dbReference type="PANTHER" id="PTHR42741">
    <property type="entry name" value="NITROREDUCTASE FAMILY PROTEIN"/>
    <property type="match status" value="1"/>
</dbReference>
<sequence>MSASALNTIKNYHQQTKHRPRAYARSSGFMDWVNQPLPYRLYQGAEKIRLPLPSLLKNELDNVPASYLYERSTKPAKVICLESIAALLQNSLGLSAWKSYNGTEWALRVNPSSGNLHPTECYLLLPDLEIETEGNLNSEHKNAYSAHYNPYINSLEKRAVLSESSSELLNKKQGFAVVLTSIAWREAWKYGERAYRYCQHDLGHALAALNIAANLNGWQVEVLENVSNKKVQSILGLNQSNTVAEEVEYVDCICWVSCSNDHIEEVKNPEKVKSLEEVKDWLNDLPEITYVDPANQLSQSHQDWPIIDDVFNATHQQALTFLTAETTPSSSALSEKFLSVKNHGEQTDSFLIEESAQALIHQRRSAQSFDAIASTMSIDTFVSQLQKTLPEKNMLFSLLPQPAQTHLMLFVHHVEEINSGLYLWLRNPSHLNALKSAMHSDFEWSQTIENQPLYLLKKGDYRKIAKAVSCEQDIAADSTYSLGMLTKFEDNLIRSANQYPLLFWETGMIGQALYLAAESDGYRGTGIGCFFDDLVHDLLGLKDQQWQSLYHFTVGKHIEDRRISTKPAYFHLQASAE</sequence>
<feature type="domain" description="Nitroreductase" evidence="1">
    <location>
        <begin position="489"/>
        <end position="556"/>
    </location>
</feature>
<dbReference type="Pfam" id="PF00881">
    <property type="entry name" value="Nitroreductase"/>
    <property type="match status" value="1"/>
</dbReference>
<proteinExistence type="predicted"/>
<dbReference type="Gene3D" id="3.40.109.10">
    <property type="entry name" value="NADH Oxidase"/>
    <property type="match status" value="2"/>
</dbReference>
<gene>
    <name evidence="2" type="ORF">V6255_06690</name>
</gene>
<name>A0ABU9HAJ6_9GAMM</name>
<evidence type="ECO:0000313" key="2">
    <source>
        <dbReference type="EMBL" id="MEL0658828.1"/>
    </source>
</evidence>
<dbReference type="SUPFAM" id="SSF55469">
    <property type="entry name" value="FMN-dependent nitroreductase-like"/>
    <property type="match status" value="2"/>
</dbReference>
<comment type="caution">
    <text evidence="2">The sequence shown here is derived from an EMBL/GenBank/DDBJ whole genome shotgun (WGS) entry which is preliminary data.</text>
</comment>
<reference evidence="2 3" key="1">
    <citation type="submission" date="2024-02" db="EMBL/GenBank/DDBJ databases">
        <title>Bacteria isolated from the canopy kelp, Nereocystis luetkeana.</title>
        <authorList>
            <person name="Pfister C.A."/>
            <person name="Younker I.T."/>
            <person name="Light S.H."/>
        </authorList>
    </citation>
    <scope>NUCLEOTIDE SEQUENCE [LARGE SCALE GENOMIC DNA]</scope>
    <source>
        <strain evidence="2 3">TI.2.07</strain>
    </source>
</reference>
<evidence type="ECO:0000259" key="1">
    <source>
        <dbReference type="Pfam" id="PF00881"/>
    </source>
</evidence>